<dbReference type="AlphaFoldDB" id="G9ZGG0"/>
<dbReference type="STRING" id="797473.HMPREF9080_01864"/>
<evidence type="ECO:0000313" key="2">
    <source>
        <dbReference type="Proteomes" id="UP000004750"/>
    </source>
</evidence>
<proteinExistence type="predicted"/>
<dbReference type="Proteomes" id="UP000004750">
    <property type="component" value="Unassembled WGS sequence"/>
</dbReference>
<gene>
    <name evidence="1" type="ORF">HMPREF9080_01864</name>
</gene>
<dbReference type="EMBL" id="AGCM01000109">
    <property type="protein sequence ID" value="EHM53181.1"/>
    <property type="molecule type" value="Genomic_DNA"/>
</dbReference>
<comment type="caution">
    <text evidence="1">The sequence shown here is derived from an EMBL/GenBank/DDBJ whole genome shotgun (WGS) entry which is preliminary data.</text>
</comment>
<organism evidence="1 2">
    <name type="scientific">Cardiobacterium valvarum F0432</name>
    <dbReference type="NCBI Taxonomy" id="797473"/>
    <lineage>
        <taxon>Bacteria</taxon>
        <taxon>Pseudomonadati</taxon>
        <taxon>Pseudomonadota</taxon>
        <taxon>Gammaproteobacteria</taxon>
        <taxon>Cardiobacteriales</taxon>
        <taxon>Cardiobacteriaceae</taxon>
        <taxon>Cardiobacterium</taxon>
    </lineage>
</organism>
<accession>G9ZGG0</accession>
<dbReference type="HOGENOM" id="CLU_2664346_0_0_6"/>
<protein>
    <submittedName>
        <fullName evidence="1">Uncharacterized protein</fullName>
    </submittedName>
</protein>
<name>G9ZGG0_9GAMM</name>
<reference evidence="1 2" key="1">
    <citation type="submission" date="2011-08" db="EMBL/GenBank/DDBJ databases">
        <authorList>
            <person name="Weinstock G."/>
            <person name="Sodergren E."/>
            <person name="Clifton S."/>
            <person name="Fulton L."/>
            <person name="Fulton B."/>
            <person name="Courtney L."/>
            <person name="Fronick C."/>
            <person name="Harrison M."/>
            <person name="Strong C."/>
            <person name="Farmer C."/>
            <person name="Delahaunty K."/>
            <person name="Markovic C."/>
            <person name="Hall O."/>
            <person name="Minx P."/>
            <person name="Tomlinson C."/>
            <person name="Mitreva M."/>
            <person name="Hou S."/>
            <person name="Chen J."/>
            <person name="Wollam A."/>
            <person name="Pepin K.H."/>
            <person name="Johnson M."/>
            <person name="Bhonagiri V."/>
            <person name="Zhang X."/>
            <person name="Suruliraj S."/>
            <person name="Warren W."/>
            <person name="Chinwalla A."/>
            <person name="Mardis E.R."/>
            <person name="Wilson R.K."/>
        </authorList>
    </citation>
    <scope>NUCLEOTIDE SEQUENCE [LARGE SCALE GENOMIC DNA]</scope>
    <source>
        <strain evidence="1 2">F0432</strain>
    </source>
</reference>
<sequence length="75" mass="8401">MQRKRLKERLKPAIAPPDETSTHAISVSGIFLTHTKWRPCYLPSILPTCMTAASRPCITPRGYRRLHALSADIAT</sequence>
<evidence type="ECO:0000313" key="1">
    <source>
        <dbReference type="EMBL" id="EHM53181.1"/>
    </source>
</evidence>